<reference evidence="1 2" key="1">
    <citation type="journal article" date="2019" name="Commun. Biol.">
        <title>The bagworm genome reveals a unique fibroin gene that provides high tensile strength.</title>
        <authorList>
            <person name="Kono N."/>
            <person name="Nakamura H."/>
            <person name="Ohtoshi R."/>
            <person name="Tomita M."/>
            <person name="Numata K."/>
            <person name="Arakawa K."/>
        </authorList>
    </citation>
    <scope>NUCLEOTIDE SEQUENCE [LARGE SCALE GENOMIC DNA]</scope>
</reference>
<sequence length="106" mass="12782">MRVTSAVRAGRVRALRRRRCRRSFLSGSMWRCESQRLVYGDDIAQFFRIKSSRDDVSVGMFRECKKDYELNPPRYRVNCCRPSWTLRLSGSERSMIFDNDREMRRF</sequence>
<proteinExistence type="predicted"/>
<name>A0A4C1UAD2_EUMVA</name>
<gene>
    <name evidence="1" type="ORF">EVAR_17200_1</name>
</gene>
<organism evidence="1 2">
    <name type="scientific">Eumeta variegata</name>
    <name type="common">Bagworm moth</name>
    <name type="synonym">Eumeta japonica</name>
    <dbReference type="NCBI Taxonomy" id="151549"/>
    <lineage>
        <taxon>Eukaryota</taxon>
        <taxon>Metazoa</taxon>
        <taxon>Ecdysozoa</taxon>
        <taxon>Arthropoda</taxon>
        <taxon>Hexapoda</taxon>
        <taxon>Insecta</taxon>
        <taxon>Pterygota</taxon>
        <taxon>Neoptera</taxon>
        <taxon>Endopterygota</taxon>
        <taxon>Lepidoptera</taxon>
        <taxon>Glossata</taxon>
        <taxon>Ditrysia</taxon>
        <taxon>Tineoidea</taxon>
        <taxon>Psychidae</taxon>
        <taxon>Oiketicinae</taxon>
        <taxon>Eumeta</taxon>
    </lineage>
</organism>
<dbReference type="AlphaFoldDB" id="A0A4C1UAD2"/>
<accession>A0A4C1UAD2</accession>
<dbReference type="Proteomes" id="UP000299102">
    <property type="component" value="Unassembled WGS sequence"/>
</dbReference>
<comment type="caution">
    <text evidence="1">The sequence shown here is derived from an EMBL/GenBank/DDBJ whole genome shotgun (WGS) entry which is preliminary data.</text>
</comment>
<evidence type="ECO:0000313" key="1">
    <source>
        <dbReference type="EMBL" id="GBP22846.1"/>
    </source>
</evidence>
<protein>
    <submittedName>
        <fullName evidence="1">Uncharacterized protein</fullName>
    </submittedName>
</protein>
<keyword evidence="2" id="KW-1185">Reference proteome</keyword>
<evidence type="ECO:0000313" key="2">
    <source>
        <dbReference type="Proteomes" id="UP000299102"/>
    </source>
</evidence>
<dbReference type="EMBL" id="BGZK01000144">
    <property type="protein sequence ID" value="GBP22846.1"/>
    <property type="molecule type" value="Genomic_DNA"/>
</dbReference>